<evidence type="ECO:0000256" key="3">
    <source>
        <dbReference type="ARBA" id="ARBA00022729"/>
    </source>
</evidence>
<dbReference type="Pfam" id="PF00932">
    <property type="entry name" value="LTD"/>
    <property type="match status" value="1"/>
</dbReference>
<accession>A0A9E8MWZ6</accession>
<dbReference type="GO" id="GO:0016787">
    <property type="term" value="F:hydrolase activity"/>
    <property type="evidence" value="ECO:0007669"/>
    <property type="project" value="UniProtKB-KW"/>
</dbReference>
<dbReference type="InterPro" id="IPR026444">
    <property type="entry name" value="Secre_tail"/>
</dbReference>
<dbReference type="SUPFAM" id="SSF54060">
    <property type="entry name" value="His-Me finger endonucleases"/>
    <property type="match status" value="1"/>
</dbReference>
<dbReference type="PROSITE" id="PS51841">
    <property type="entry name" value="LTD"/>
    <property type="match status" value="1"/>
</dbReference>
<organism evidence="6 7">
    <name type="scientific">Lacinutrix neustonica</name>
    <dbReference type="NCBI Taxonomy" id="2980107"/>
    <lineage>
        <taxon>Bacteria</taxon>
        <taxon>Pseudomonadati</taxon>
        <taxon>Bacteroidota</taxon>
        <taxon>Flavobacteriia</taxon>
        <taxon>Flavobacteriales</taxon>
        <taxon>Flavobacteriaceae</taxon>
        <taxon>Lacinutrix</taxon>
    </lineage>
</organism>
<evidence type="ECO:0000313" key="6">
    <source>
        <dbReference type="EMBL" id="WAC02112.1"/>
    </source>
</evidence>
<dbReference type="Proteomes" id="UP001164705">
    <property type="component" value="Chromosome"/>
</dbReference>
<dbReference type="InterPro" id="IPR045474">
    <property type="entry name" value="GEVED"/>
</dbReference>
<evidence type="ECO:0000256" key="2">
    <source>
        <dbReference type="ARBA" id="ARBA00022722"/>
    </source>
</evidence>
<evidence type="ECO:0000313" key="7">
    <source>
        <dbReference type="Proteomes" id="UP001164705"/>
    </source>
</evidence>
<comment type="similarity">
    <text evidence="1">Belongs to the EndA/NucM nuclease family.</text>
</comment>
<evidence type="ECO:0000259" key="5">
    <source>
        <dbReference type="PROSITE" id="PS51841"/>
    </source>
</evidence>
<keyword evidence="2" id="KW-0540">Nuclease</keyword>
<dbReference type="Pfam" id="PF04231">
    <property type="entry name" value="Endonuclease_1"/>
    <property type="match status" value="1"/>
</dbReference>
<dbReference type="RefSeq" id="WP_267676709.1">
    <property type="nucleotide sequence ID" value="NZ_CP113088.1"/>
</dbReference>
<proteinExistence type="inferred from homology"/>
<dbReference type="KEGG" id="lnu:N7U66_20425"/>
<evidence type="ECO:0000256" key="1">
    <source>
        <dbReference type="ARBA" id="ARBA00006429"/>
    </source>
</evidence>
<dbReference type="AlphaFoldDB" id="A0A9E8MWZ6"/>
<evidence type="ECO:0000256" key="4">
    <source>
        <dbReference type="ARBA" id="ARBA00022801"/>
    </source>
</evidence>
<dbReference type="EMBL" id="CP113088">
    <property type="protein sequence ID" value="WAC02112.1"/>
    <property type="molecule type" value="Genomic_DNA"/>
</dbReference>
<dbReference type="Pfam" id="PF18962">
    <property type="entry name" value="Por_Secre_tail"/>
    <property type="match status" value="1"/>
</dbReference>
<dbReference type="InterPro" id="IPR044925">
    <property type="entry name" value="His-Me_finger_sf"/>
</dbReference>
<reference evidence="6" key="1">
    <citation type="submission" date="2022-11" db="EMBL/GenBank/DDBJ databases">
        <title>Lacinutrix neustonica HL-RS19T sp. nov., isolated from the surface microlayer sample of brackish Lake Shihwa.</title>
        <authorList>
            <person name="Choi J.Y."/>
            <person name="Hwang C.Y."/>
        </authorList>
    </citation>
    <scope>NUCLEOTIDE SEQUENCE</scope>
    <source>
        <strain evidence="6">HL-RS19</strain>
    </source>
</reference>
<gene>
    <name evidence="6" type="ORF">N7U66_20425</name>
</gene>
<dbReference type="PANTHER" id="PTHR33607:SF2">
    <property type="entry name" value="ENDONUCLEASE-1"/>
    <property type="match status" value="1"/>
</dbReference>
<keyword evidence="4" id="KW-0378">Hydrolase</keyword>
<sequence length="466" mass="49786">MIMLFLEWNVEDPVNAFEDQRNQVIQGIQGNRNPFIDNPAFATQIWGGPQAEDRFGTGTGGGTGTASELFISEYVEGSSNNKAIEIANVTGSNINLSAYSLRKQTNGAGGWSSGYTLSGSVANGDVFVVANSSASTTLKNNAEVTTSNAALTFNGNDPVGLFKNGVLIDIVGTFNGGSANFAKDQTLRRKSSVVSPTGSYNTSQWNVYNQDTFTNVGSHSVGGDSTPPSPTPTVTYCSTKGNSVADEFIDFVSIGGISNSSGANGGYIDNTHLVGYVNYGSNSIVFSTGFSGQAYTEFWKVWIDFNRNGTFESNEEVVAGSSSSANNLSASFTIPSTAQSGTTRMRVSMKYNAAPTACEAFSYGEVEDYTLNIGSSSKAMETIKADLDLEAEGALYDVTIFSAYEDIEIKVKDKRAISYNVYSINGRLVASGGRSEHLKLKTLESGVYIIHINDGQRTIQKKFLKK</sequence>
<keyword evidence="3" id="KW-0732">Signal</keyword>
<dbReference type="InterPro" id="IPR001322">
    <property type="entry name" value="Lamin_tail_dom"/>
</dbReference>
<name>A0A9E8MWZ6_9FLAO</name>
<dbReference type="PANTHER" id="PTHR33607">
    <property type="entry name" value="ENDONUCLEASE-1"/>
    <property type="match status" value="1"/>
</dbReference>
<dbReference type="Pfam" id="PF20009">
    <property type="entry name" value="GEVED"/>
    <property type="match status" value="1"/>
</dbReference>
<dbReference type="GO" id="GO:0004518">
    <property type="term" value="F:nuclease activity"/>
    <property type="evidence" value="ECO:0007669"/>
    <property type="project" value="UniProtKB-KW"/>
</dbReference>
<protein>
    <submittedName>
        <fullName evidence="6">GEVED domain-containing protein</fullName>
    </submittedName>
</protein>
<feature type="domain" description="LTD" evidence="5">
    <location>
        <begin position="60"/>
        <end position="198"/>
    </location>
</feature>
<dbReference type="InterPro" id="IPR007346">
    <property type="entry name" value="Endonuclease-I"/>
</dbReference>
<dbReference type="NCBIfam" id="TIGR04183">
    <property type="entry name" value="Por_Secre_tail"/>
    <property type="match status" value="1"/>
</dbReference>
<keyword evidence="7" id="KW-1185">Reference proteome</keyword>